<dbReference type="OrthoDB" id="7189567at2"/>
<protein>
    <submittedName>
        <fullName evidence="2">Uncharacterized protein</fullName>
    </submittedName>
</protein>
<sequence length="96" mass="9872">MSDDLDHLLGRLSAAEVSIPPGFARTVLAGIATQREESRRSRTLAPVRLASVSFAVAIGLTAGGMAAVTAAAEPRQFSTFSAAPHLAPSTLLEGRG</sequence>
<dbReference type="RefSeq" id="WP_111527899.1">
    <property type="nucleotide sequence ID" value="NZ_JBHRSG010000002.1"/>
</dbReference>
<feature type="transmembrane region" description="Helical" evidence="1">
    <location>
        <begin position="49"/>
        <end position="72"/>
    </location>
</feature>
<dbReference type="EMBL" id="QFYQ01000001">
    <property type="protein sequence ID" value="RAK54148.1"/>
    <property type="molecule type" value="Genomic_DNA"/>
</dbReference>
<dbReference type="Proteomes" id="UP000249254">
    <property type="component" value="Unassembled WGS sequence"/>
</dbReference>
<evidence type="ECO:0000313" key="3">
    <source>
        <dbReference type="Proteomes" id="UP000249254"/>
    </source>
</evidence>
<reference evidence="3" key="1">
    <citation type="submission" date="2018-05" db="EMBL/GenBank/DDBJ databases">
        <authorList>
            <person name="Li X."/>
        </authorList>
    </citation>
    <scope>NUCLEOTIDE SEQUENCE [LARGE SCALE GENOMIC DNA]</scope>
    <source>
        <strain evidence="3">LX32</strain>
    </source>
</reference>
<dbReference type="AlphaFoldDB" id="A0A328AMM7"/>
<keyword evidence="1" id="KW-1133">Transmembrane helix</keyword>
<accession>A0A328AMM7</accession>
<evidence type="ECO:0000313" key="2">
    <source>
        <dbReference type="EMBL" id="RAK54148.1"/>
    </source>
</evidence>
<keyword evidence="1" id="KW-0472">Membrane</keyword>
<name>A0A328AMM7_9CAUL</name>
<gene>
    <name evidence="2" type="ORF">DJ017_06255</name>
</gene>
<proteinExistence type="predicted"/>
<comment type="caution">
    <text evidence="2">The sequence shown here is derived from an EMBL/GenBank/DDBJ whole genome shotgun (WGS) entry which is preliminary data.</text>
</comment>
<organism evidence="2 3">
    <name type="scientific">Phenylobacterium soli</name>
    <dbReference type="NCBI Taxonomy" id="2170551"/>
    <lineage>
        <taxon>Bacteria</taxon>
        <taxon>Pseudomonadati</taxon>
        <taxon>Pseudomonadota</taxon>
        <taxon>Alphaproteobacteria</taxon>
        <taxon>Caulobacterales</taxon>
        <taxon>Caulobacteraceae</taxon>
        <taxon>Phenylobacterium</taxon>
    </lineage>
</organism>
<keyword evidence="1" id="KW-0812">Transmembrane</keyword>
<keyword evidence="3" id="KW-1185">Reference proteome</keyword>
<evidence type="ECO:0000256" key="1">
    <source>
        <dbReference type="SAM" id="Phobius"/>
    </source>
</evidence>